<feature type="compositionally biased region" description="Acidic residues" evidence="1">
    <location>
        <begin position="624"/>
        <end position="636"/>
    </location>
</feature>
<dbReference type="AlphaFoldDB" id="A0A1H8IJD7"/>
<dbReference type="OrthoDB" id="378206at2157"/>
<feature type="compositionally biased region" description="Polar residues" evidence="1">
    <location>
        <begin position="744"/>
        <end position="753"/>
    </location>
</feature>
<feature type="transmembrane region" description="Helical" evidence="2">
    <location>
        <begin position="774"/>
        <end position="794"/>
    </location>
</feature>
<keyword evidence="2" id="KW-0472">Membrane</keyword>
<dbReference type="Proteomes" id="UP000198775">
    <property type="component" value="Unassembled WGS sequence"/>
</dbReference>
<evidence type="ECO:0000313" key="4">
    <source>
        <dbReference type="Proteomes" id="UP000198775"/>
    </source>
</evidence>
<evidence type="ECO:0000256" key="1">
    <source>
        <dbReference type="SAM" id="MobiDB-lite"/>
    </source>
</evidence>
<feature type="compositionally biased region" description="Low complexity" evidence="1">
    <location>
        <begin position="610"/>
        <end position="621"/>
    </location>
</feature>
<proteinExistence type="predicted"/>
<evidence type="ECO:0000256" key="2">
    <source>
        <dbReference type="SAM" id="Phobius"/>
    </source>
</evidence>
<feature type="compositionally biased region" description="Low complexity" evidence="1">
    <location>
        <begin position="637"/>
        <end position="670"/>
    </location>
</feature>
<accession>A0A1H8IJD7</accession>
<evidence type="ECO:0000313" key="3">
    <source>
        <dbReference type="EMBL" id="SEN68803.1"/>
    </source>
</evidence>
<gene>
    <name evidence="3" type="ORF">SAMN05216388_1004189</name>
</gene>
<sequence>MCVRSRLRLGLVVVGAVLLTLSLVPTAAASGAGGSGGAHASTTVDTDESSAVTVTKSLSAANGKTTLSGTVQYRGVDGNLQPARQVTVKIRHDVVGPVNPVIARTTTDDQGRYSVQIDVAEYEADVDFDKKLFLHVQAVAKNPAVNVVNFGQNLDTANGNTWTLNQEATLKRGQNSATVDLTATKEKPRRAFQVANWTLEAYRFTEREAGWTRNRVKARYPAVNPNNSQFKSPFEKFVIGSNGWDADKRHTVHHEYGHAVMSGLFKYKGWQIPKPANWGPHCVWSDTGRITAWYEGFAAFFEAAVNDSPRTDGMWLEQHHYYNETNEHGPQCPESHANDGYDGAKVEGAVANVLWDLYDPADEPHDNVDGDLGTIFDAVNETDNQQRAKRPFNSDRTTDIHDFFVQYLDNTGRHEDLRKIYFEYGIVKPDRFDSTAFDESNPFVECSVHYYPCSKQPNQHWTTLDPDESVDVLYHGGEADDYVVPLSKGERATVTLEAGAGNTNLDYKIVKGSPPWNGNDMSHKPWPQVGSPTDNGDVVTQTFTANESGDYTVMVSDSPGGGRISAYTISVNHTTESGDGGPGYRGPDLDFDGPCDETHESCEIPDFDDFGSNNSSSGPRPDGSDDDSDDSSDPGTDESNTTGSDGSSGDDSSSTTDSGSGSSGTDADPGSDGGSGDGDSTDGTSSASANATTDSGSAAESGTGGNTTDSGSAAESGTGDDSTDSGTAADGDTDASTGRDGGSANTTATRTVTDSGAADDPGEDSSDSDSGFGVSWLALLALLLALLAVLIAVLRR</sequence>
<protein>
    <submittedName>
        <fullName evidence="3">Uncharacterized protein</fullName>
    </submittedName>
</protein>
<feature type="region of interest" description="Disordered" evidence="1">
    <location>
        <begin position="572"/>
        <end position="771"/>
    </location>
</feature>
<dbReference type="RefSeq" id="WP_092658649.1">
    <property type="nucleotide sequence ID" value="NZ_FOCX01000004.1"/>
</dbReference>
<keyword evidence="2" id="KW-0812">Transmembrane</keyword>
<name>A0A1H8IJD7_9EURY</name>
<dbReference type="Gene3D" id="2.60.120.380">
    <property type="match status" value="1"/>
</dbReference>
<feature type="compositionally biased region" description="Low complexity" evidence="1">
    <location>
        <begin position="681"/>
        <end position="738"/>
    </location>
</feature>
<keyword evidence="2" id="KW-1133">Transmembrane helix</keyword>
<reference evidence="4" key="1">
    <citation type="submission" date="2016-10" db="EMBL/GenBank/DDBJ databases">
        <authorList>
            <person name="Varghese N."/>
            <person name="Submissions S."/>
        </authorList>
    </citation>
    <scope>NUCLEOTIDE SEQUENCE [LARGE SCALE GENOMIC DNA]</scope>
    <source>
        <strain evidence="4">IBRC-M 10043</strain>
    </source>
</reference>
<organism evidence="3 4">
    <name type="scientific">Halorientalis persicus</name>
    <dbReference type="NCBI Taxonomy" id="1367881"/>
    <lineage>
        <taxon>Archaea</taxon>
        <taxon>Methanobacteriati</taxon>
        <taxon>Methanobacteriota</taxon>
        <taxon>Stenosarchaea group</taxon>
        <taxon>Halobacteria</taxon>
        <taxon>Halobacteriales</taxon>
        <taxon>Haloarculaceae</taxon>
        <taxon>Halorientalis</taxon>
    </lineage>
</organism>
<dbReference type="EMBL" id="FOCX01000004">
    <property type="protein sequence ID" value="SEN68803.1"/>
    <property type="molecule type" value="Genomic_DNA"/>
</dbReference>
<keyword evidence="4" id="KW-1185">Reference proteome</keyword>